<keyword evidence="4" id="KW-1185">Reference proteome</keyword>
<reference evidence="3 4" key="1">
    <citation type="submission" date="2016-10" db="EMBL/GenBank/DDBJ databases">
        <authorList>
            <person name="de Groot N.N."/>
        </authorList>
    </citation>
    <scope>NUCLEOTIDE SEQUENCE [LARGE SCALE GENOMIC DNA]</scope>
    <source>
        <strain evidence="3 4">DSM 12130</strain>
    </source>
</reference>
<evidence type="ECO:0000256" key="1">
    <source>
        <dbReference type="SAM" id="Coils"/>
    </source>
</evidence>
<name>A0A1H0KP30_9BACT</name>
<evidence type="ECO:0000313" key="3">
    <source>
        <dbReference type="EMBL" id="SDO57625.1"/>
    </source>
</evidence>
<dbReference type="InterPro" id="IPR038734">
    <property type="entry name" value="YhaN_AAA"/>
</dbReference>
<evidence type="ECO:0000259" key="2">
    <source>
        <dbReference type="Pfam" id="PF13514"/>
    </source>
</evidence>
<feature type="coiled-coil region" evidence="1">
    <location>
        <begin position="274"/>
        <end position="305"/>
    </location>
</feature>
<gene>
    <name evidence="3" type="ORF">SAMN05660330_00574</name>
</gene>
<dbReference type="STRING" id="91360.SAMN05660330_00574"/>
<feature type="coiled-coil region" evidence="1">
    <location>
        <begin position="988"/>
        <end position="1029"/>
    </location>
</feature>
<protein>
    <submittedName>
        <fullName evidence="3">AAA domain-containing protein</fullName>
    </submittedName>
</protein>
<accession>A0A1H0KP30</accession>
<dbReference type="Pfam" id="PF13514">
    <property type="entry name" value="AAA_27"/>
    <property type="match status" value="1"/>
</dbReference>
<dbReference type="InterPro" id="IPR027417">
    <property type="entry name" value="P-loop_NTPase"/>
</dbReference>
<dbReference type="Proteomes" id="UP000199073">
    <property type="component" value="Unassembled WGS sequence"/>
</dbReference>
<dbReference type="RefSeq" id="WP_176761054.1">
    <property type="nucleotide sequence ID" value="NZ_FNJI01000003.1"/>
</dbReference>
<proteinExistence type="predicted"/>
<keyword evidence="1" id="KW-0175">Coiled coil</keyword>
<dbReference type="PANTHER" id="PTHR41259">
    <property type="entry name" value="DOUBLE-STRAND BREAK REPAIR RAD50 ATPASE, PUTATIVE-RELATED"/>
    <property type="match status" value="1"/>
</dbReference>
<feature type="coiled-coil region" evidence="1">
    <location>
        <begin position="182"/>
        <end position="243"/>
    </location>
</feature>
<dbReference type="Gene3D" id="3.40.50.300">
    <property type="entry name" value="P-loop containing nucleotide triphosphate hydrolases"/>
    <property type="match status" value="2"/>
</dbReference>
<dbReference type="EMBL" id="FNJI01000003">
    <property type="protein sequence ID" value="SDO57625.1"/>
    <property type="molecule type" value="Genomic_DNA"/>
</dbReference>
<evidence type="ECO:0000313" key="4">
    <source>
        <dbReference type="Proteomes" id="UP000199073"/>
    </source>
</evidence>
<dbReference type="PANTHER" id="PTHR41259:SF1">
    <property type="entry name" value="DOUBLE-STRAND BREAK REPAIR RAD50 ATPASE, PUTATIVE-RELATED"/>
    <property type="match status" value="1"/>
</dbReference>
<sequence>MKLKSLDLKAFGPFTSRILEFNSQGPGLHVIFGPNEAGKSSALRGLKALLFGFHPQTPDNFLHSYDQLLVGGNLENKDGQELIFQRRKKRVNDLVDGDGNPLDASLLTAFLHGVEPEIFESLYGIDHNRLVQGGNDILAQQGEVGKSLFAAGAGISSLRDVIARLEQESSDLFKPNGSRPEINKAIKRFKELQKEVKDASLAPRQWKELNKALAEAESERTSLERERDSKNKELRRLERLQRAIPELASLKVWQEHCAALGDVVTLPPDIREKHQQVEQAIDKARSQLQQSLERLKQVNEKLSGISINKVLLEQGDVVDDFHQRLGEYRKGQKDRPERNGMRINLRKEAGLLLRQVRPDMSLEEVESLRPMLLRKKTIHALSSRYEAVWQNVNQTGRRCRAAQKELEDVAGSLFATPDIQDTHELNLAVKLARKAGDIDTKIAKAQNDLEQDRTKCLLSLQRIGLWSGDLTTLLELALPFGETIQRFAQKFREISEEKRVLTKDRKDAAMLLTGAAAELKRIQYGGEVPSENDLSTTRKKRDAGWHLLRRHWLHGEDVLRESQNFDPGRNLPDAYEGLVNLADVIADRLRNEADRVANCANFKAQIEQQNEVLAGCRALEEDLDRREKNLRQEWADIWKHLGISPLSPNEMSGWLTAMEKLRYRVGDLFAKEEELNSEAKRRHELKQQLDKVLTGMKVRVPSSANLGPVLILGETLIDKIDRQKTERDRLVERRDKAQNSAAQTVAEHREAKQAFTDWQQQWQEAVAGLGFTKEISTLEAVDYLETLQNCLDKVKQATDLQKRISGIDRDAGQLEKEIQSVLVDAAPSLMDLPLDQAILQLRALLRRAQDEKTLCDQLTGEQELLQADIAIGKKHLQKANSQMAELLGAARCETADELGPVISRFLEYQKLQEKISTSEATLARIGAGMTIDELIAQAEAIDADELPGRIGSLQQDIENRIHPAINVVSQRVGEINNELAAMDGSSIAADASEKMEQELAKIRRLAGRYTRVKLASRILQQEIERYREKHQDPVLRIASDYFAELTLHSFAGLRADVNDKGEPVLEGVRPDNKWTSVNGMSDGTRDQLYLSLRLATLEWRMQTSEPMPFIVDDILINFDDDRSRATLGTLARFSRKNQVILFTHHRQLIDDAETVGKTEEVVIHML</sequence>
<dbReference type="AlphaFoldDB" id="A0A1H0KP30"/>
<organism evidence="3 4">
    <name type="scientific">Desulforhopalus singaporensis</name>
    <dbReference type="NCBI Taxonomy" id="91360"/>
    <lineage>
        <taxon>Bacteria</taxon>
        <taxon>Pseudomonadati</taxon>
        <taxon>Thermodesulfobacteriota</taxon>
        <taxon>Desulfobulbia</taxon>
        <taxon>Desulfobulbales</taxon>
        <taxon>Desulfocapsaceae</taxon>
        <taxon>Desulforhopalus</taxon>
    </lineage>
</organism>
<feature type="domain" description="YhaN AAA" evidence="2">
    <location>
        <begin position="1"/>
        <end position="206"/>
    </location>
</feature>
<dbReference type="SUPFAM" id="SSF52540">
    <property type="entry name" value="P-loop containing nucleoside triphosphate hydrolases"/>
    <property type="match status" value="1"/>
</dbReference>